<feature type="compositionally biased region" description="Polar residues" evidence="1">
    <location>
        <begin position="9"/>
        <end position="18"/>
    </location>
</feature>
<feature type="compositionally biased region" description="Gly residues" evidence="1">
    <location>
        <begin position="382"/>
        <end position="397"/>
    </location>
</feature>
<dbReference type="AlphaFoldDB" id="A0A9W8UKH3"/>
<proteinExistence type="predicted"/>
<protein>
    <submittedName>
        <fullName evidence="3">Uncharacterized protein</fullName>
    </submittedName>
</protein>
<name>A0A9W8UKH3_AKAMU</name>
<sequence>MPPSDIDVDTQSATTTRSFPEWTQEDDSDIDIASIAERQRLRFRAASVAGRQRYQSPPREPPSMLTRRDVSQEAHGIRAILEERKLGNFAKGLGSAVADVAEGLHDSGNAAKSAFALGGGIGDAANAAVGSIADGIGKGVNAVASALGGSDSESSEHEHKTKTKPPKNDPPPPTQEPPPPAQTSDPPQVTSDPPQVTSDPPQTTAAPPPPPPPPPKETKPPPPPPISSDKKPDPPKTTDKPIDNIPPPKAEQPSSETTDDPPSTDSSSTTSKTSSKDSPDASPTSTDEDQKISLSVIVPGATVTTTQSGTRLLLTPVLSSALPAITSGAKKGTSSGDYFSTTPFAVAPGPTTMLTSVSRTSSLGAGQSVTPYPDTTKPEPSGQGGDGQGGSRGGPSPGQGAAVAMGVLVCVCSLAAVGFYFWRTRKQQRDPASGGDRSFSSLFRPPLDKAKRGLANVASKIPYVRDRFYKNDSWKSLGDPYGDFFAEKMTSSATPASAGPAPTTADIPKLAPITVQTTFTRESSIISQFNSTAAVGGTVSSVGVSTMAVSSLGVSPVAEISTRAAAMGPSAVGKHLVAAPASSTTPSSTSPFEAPGDVPANDAAAKPAHIASQVRQLVGTNHGPKPSFSSITPQYNLTLPSTFGARRISDLSSLSSGFGDGDIVVPSSRQQSRKSTTSSKLQNVTNMTAENEQQQQQRNRHSTATTVNSNGSARRDTVYTEASEDSPPRFRTVSSWVRQQTGRVKREEQRQQDAADESGTPPPVPAIPPEQEFRLMMPDGEEPRRVEDTNAGNGSTGDWGSQTKNMLSGVIGTAR</sequence>
<feature type="region of interest" description="Disordered" evidence="1">
    <location>
        <begin position="47"/>
        <end position="71"/>
    </location>
</feature>
<keyword evidence="2" id="KW-0812">Transmembrane</keyword>
<keyword evidence="4" id="KW-1185">Reference proteome</keyword>
<dbReference type="GeneID" id="80897961"/>
<evidence type="ECO:0000256" key="2">
    <source>
        <dbReference type="SAM" id="Phobius"/>
    </source>
</evidence>
<dbReference type="KEGG" id="amus:LMH87_010802"/>
<feature type="compositionally biased region" description="Basic and acidic residues" evidence="1">
    <location>
        <begin position="228"/>
        <end position="242"/>
    </location>
</feature>
<feature type="transmembrane region" description="Helical" evidence="2">
    <location>
        <begin position="401"/>
        <end position="422"/>
    </location>
</feature>
<feature type="compositionally biased region" description="Pro residues" evidence="1">
    <location>
        <begin position="168"/>
        <end position="181"/>
    </location>
</feature>
<comment type="caution">
    <text evidence="3">The sequence shown here is derived from an EMBL/GenBank/DDBJ whole genome shotgun (WGS) entry which is preliminary data.</text>
</comment>
<feature type="compositionally biased region" description="Pro residues" evidence="1">
    <location>
        <begin position="206"/>
        <end position="226"/>
    </location>
</feature>
<organism evidence="3 4">
    <name type="scientific">Akanthomyces muscarius</name>
    <name type="common">Entomopathogenic fungus</name>
    <name type="synonym">Lecanicillium muscarium</name>
    <dbReference type="NCBI Taxonomy" id="2231603"/>
    <lineage>
        <taxon>Eukaryota</taxon>
        <taxon>Fungi</taxon>
        <taxon>Dikarya</taxon>
        <taxon>Ascomycota</taxon>
        <taxon>Pezizomycotina</taxon>
        <taxon>Sordariomycetes</taxon>
        <taxon>Hypocreomycetidae</taxon>
        <taxon>Hypocreales</taxon>
        <taxon>Cordycipitaceae</taxon>
        <taxon>Akanthomyces</taxon>
    </lineage>
</organism>
<feature type="region of interest" description="Disordered" evidence="1">
    <location>
        <begin position="1"/>
        <end position="25"/>
    </location>
</feature>
<feature type="compositionally biased region" description="Basic and acidic residues" evidence="1">
    <location>
        <begin position="744"/>
        <end position="753"/>
    </location>
</feature>
<feature type="region of interest" description="Disordered" evidence="1">
    <location>
        <begin position="654"/>
        <end position="815"/>
    </location>
</feature>
<evidence type="ECO:0000313" key="3">
    <source>
        <dbReference type="EMBL" id="KAJ4150035.1"/>
    </source>
</evidence>
<dbReference type="EMBL" id="JAJHUN010000009">
    <property type="protein sequence ID" value="KAJ4150035.1"/>
    <property type="molecule type" value="Genomic_DNA"/>
</dbReference>
<feature type="compositionally biased region" description="Polar residues" evidence="1">
    <location>
        <begin position="355"/>
        <end position="370"/>
    </location>
</feature>
<keyword evidence="2" id="KW-1133">Transmembrane helix</keyword>
<feature type="compositionally biased region" description="Polar residues" evidence="1">
    <location>
        <begin position="790"/>
        <end position="806"/>
    </location>
</feature>
<feature type="region of interest" description="Disordered" evidence="1">
    <location>
        <begin position="355"/>
        <end position="399"/>
    </location>
</feature>
<dbReference type="PRINTS" id="PR01217">
    <property type="entry name" value="PRICHEXTENSN"/>
</dbReference>
<gene>
    <name evidence="3" type="ORF">LMH87_010802</name>
</gene>
<dbReference type="Proteomes" id="UP001144673">
    <property type="component" value="Chromosome 4"/>
</dbReference>
<feature type="compositionally biased region" description="Polar residues" evidence="1">
    <location>
        <begin position="702"/>
        <end position="712"/>
    </location>
</feature>
<evidence type="ECO:0000256" key="1">
    <source>
        <dbReference type="SAM" id="MobiDB-lite"/>
    </source>
</evidence>
<keyword evidence="2" id="KW-0472">Membrane</keyword>
<reference evidence="3" key="1">
    <citation type="journal article" date="2023" name="Access Microbiol">
        <title>De-novo genome assembly for Akanthomyces muscarius, a biocontrol agent of insect agricultural pests.</title>
        <authorList>
            <person name="Erdos Z."/>
            <person name="Studholme D.J."/>
            <person name="Raymond B."/>
            <person name="Sharma M."/>
        </authorList>
    </citation>
    <scope>NUCLEOTIDE SEQUENCE</scope>
    <source>
        <strain evidence="3">Ve6</strain>
    </source>
</reference>
<dbReference type="RefSeq" id="XP_056051749.1">
    <property type="nucleotide sequence ID" value="XM_056199839.1"/>
</dbReference>
<feature type="compositionally biased region" description="Low complexity" evidence="1">
    <location>
        <begin position="667"/>
        <end position="680"/>
    </location>
</feature>
<feature type="compositionally biased region" description="Low complexity" evidence="1">
    <location>
        <begin position="253"/>
        <end position="273"/>
    </location>
</feature>
<evidence type="ECO:0000313" key="4">
    <source>
        <dbReference type="Proteomes" id="UP001144673"/>
    </source>
</evidence>
<accession>A0A9W8UKH3</accession>
<feature type="compositionally biased region" description="Polar residues" evidence="1">
    <location>
        <begin position="732"/>
        <end position="742"/>
    </location>
</feature>
<feature type="region of interest" description="Disordered" evidence="1">
    <location>
        <begin position="145"/>
        <end position="299"/>
    </location>
</feature>